<sequence length="34" mass="3752">MLCTKSETQVYIVPPPIPKNAPELVLMILVTAKI</sequence>
<reference evidence="1" key="1">
    <citation type="journal article" date="2021" name="Proc. Natl. Acad. Sci. U.S.A.">
        <title>A Catalog of Tens of Thousands of Viruses from Human Metagenomes Reveals Hidden Associations with Chronic Diseases.</title>
        <authorList>
            <person name="Tisza M.J."/>
            <person name="Buck C.B."/>
        </authorList>
    </citation>
    <scope>NUCLEOTIDE SEQUENCE</scope>
    <source>
        <strain evidence="1">CtCo31</strain>
    </source>
</reference>
<accession>A0A8S5UMC4</accession>
<dbReference type="EMBL" id="BK016109">
    <property type="protein sequence ID" value="DAF95632.1"/>
    <property type="molecule type" value="Genomic_DNA"/>
</dbReference>
<protein>
    <submittedName>
        <fullName evidence="1">Uncharacterized protein</fullName>
    </submittedName>
</protein>
<proteinExistence type="predicted"/>
<name>A0A8S5UMC4_9CAUD</name>
<organism evidence="1">
    <name type="scientific">Myoviridae sp. ctCo31</name>
    <dbReference type="NCBI Taxonomy" id="2825053"/>
    <lineage>
        <taxon>Viruses</taxon>
        <taxon>Duplodnaviria</taxon>
        <taxon>Heunggongvirae</taxon>
        <taxon>Uroviricota</taxon>
        <taxon>Caudoviricetes</taxon>
    </lineage>
</organism>
<evidence type="ECO:0000313" key="1">
    <source>
        <dbReference type="EMBL" id="DAF95632.1"/>
    </source>
</evidence>